<dbReference type="Gene3D" id="1.25.10.10">
    <property type="entry name" value="Leucine-rich Repeat Variant"/>
    <property type="match status" value="1"/>
</dbReference>
<dbReference type="InterPro" id="IPR004830">
    <property type="entry name" value="LRR_variant"/>
</dbReference>
<reference evidence="1 2" key="1">
    <citation type="submission" date="2019-11" db="EMBL/GenBank/DDBJ databases">
        <title>Genome sequence of Deinococcus xianganensis Y35, AI-2 producing algicidal bacterium, isolated from lake water.</title>
        <authorList>
            <person name="Li Y."/>
        </authorList>
    </citation>
    <scope>NUCLEOTIDE SEQUENCE [LARGE SCALE GENOMIC DNA]</scope>
    <source>
        <strain evidence="1 2">Y35</strain>
    </source>
</reference>
<dbReference type="SUPFAM" id="SSF48371">
    <property type="entry name" value="ARM repeat"/>
    <property type="match status" value="1"/>
</dbReference>
<accession>A0A6I4YK33</accession>
<keyword evidence="2" id="KW-1185">Reference proteome</keyword>
<dbReference type="Pfam" id="PF01816">
    <property type="entry name" value="LRV"/>
    <property type="match status" value="1"/>
</dbReference>
<organism evidence="1 2">
    <name type="scientific">Deinococcus xianganensis</name>
    <dbReference type="NCBI Taxonomy" id="1507289"/>
    <lineage>
        <taxon>Bacteria</taxon>
        <taxon>Thermotogati</taxon>
        <taxon>Deinococcota</taxon>
        <taxon>Deinococci</taxon>
        <taxon>Deinococcales</taxon>
        <taxon>Deinococcaceae</taxon>
        <taxon>Deinococcus</taxon>
    </lineage>
</organism>
<dbReference type="RefSeq" id="WP_160981216.1">
    <property type="nucleotide sequence ID" value="NZ_WVHK01000076.1"/>
</dbReference>
<proteinExistence type="predicted"/>
<comment type="caution">
    <text evidence="1">The sequence shown here is derived from an EMBL/GenBank/DDBJ whole genome shotgun (WGS) entry which is preliminary data.</text>
</comment>
<dbReference type="InterPro" id="IPR016024">
    <property type="entry name" value="ARM-type_fold"/>
</dbReference>
<sequence length="680" mass="74858">MSVFPQGFTRRLQRAGVGRVQFAYHWHSDERHLDLVILGPDGQPSDTLQELEGEIQAAIYEACPVVGYGTYLWDLASGEVVPFGQLTYLTGDVLGGTYQVTFTGDPEETLAARSTPDPTRAQVDAWVASPDPKLRVAVAGNRSVPDDWVTPLHGDLDPLVVQVMAARPGRAPLLSTHLTDAGNPLTLPRTLDTLARSEWAQVRRAVAANPSTPGRTLADLARDPEWRVRLAVLDNPSVGEDVRPALLTFFSGADVTLRRLTAREDPISPDLLSTYAADPDPTVRAAVMGRPDLPGDLFQLLASDPHRLVQEALAYGPDHELEVPFDESWPPEEQWRIALLPRGGDSWIRNDLDALAHAPNLLPELRALFLTQPRMYFSLMWRPDLTDDDLLVMAQGGASSEWLRLLPGRPLPADFFRKLLPRLNEYERGVLVMRPDLPADVLEELLSHCSPTTWADMAEKGVLNEPLARRLAADPAEWLAGRLLANPTLPPAVAREVLARLGPGALNPFIHTKESFPPELLGVYAEVATGDVLVNLAANPGTPSLPIIEQLRALGADAALTLLGDPTTPPEMLARLVGTGYDLLLVRHPNFTADHLRSVITQGVRRHNRYGSEHVTALLDSPFMTPDLWDTLVSVPHLDWQQRAMVAARPDLPAFIARRLKDDPVQTVARAVRRDLWPDL</sequence>
<evidence type="ECO:0000313" key="2">
    <source>
        <dbReference type="Proteomes" id="UP000430519"/>
    </source>
</evidence>
<dbReference type="AlphaFoldDB" id="A0A6I4YK33"/>
<name>A0A6I4YK33_9DEIO</name>
<dbReference type="EMBL" id="WVHK01000076">
    <property type="protein sequence ID" value="MXV21148.1"/>
    <property type="molecule type" value="Genomic_DNA"/>
</dbReference>
<dbReference type="InterPro" id="IPR011989">
    <property type="entry name" value="ARM-like"/>
</dbReference>
<evidence type="ECO:0000313" key="1">
    <source>
        <dbReference type="EMBL" id="MXV21148.1"/>
    </source>
</evidence>
<dbReference type="Proteomes" id="UP000430519">
    <property type="component" value="Unassembled WGS sequence"/>
</dbReference>
<gene>
    <name evidence="1" type="ORF">GLX28_16075</name>
</gene>
<protein>
    <submittedName>
        <fullName evidence="1">Uncharacterized protein</fullName>
    </submittedName>
</protein>